<feature type="compositionally biased region" description="Low complexity" evidence="1">
    <location>
        <begin position="28"/>
        <end position="46"/>
    </location>
</feature>
<feature type="region of interest" description="Disordered" evidence="1">
    <location>
        <begin position="21"/>
        <end position="51"/>
    </location>
</feature>
<name>A0A939JRU9_9ACTN</name>
<protein>
    <submittedName>
        <fullName evidence="2">Uncharacterized protein</fullName>
    </submittedName>
</protein>
<dbReference type="RefSeq" id="WP_086566933.1">
    <property type="nucleotide sequence ID" value="NZ_JAFMOF010000003.1"/>
</dbReference>
<evidence type="ECO:0000256" key="1">
    <source>
        <dbReference type="SAM" id="MobiDB-lite"/>
    </source>
</evidence>
<dbReference type="AlphaFoldDB" id="A0A939JRU9"/>
<keyword evidence="3" id="KW-1185">Reference proteome</keyword>
<organism evidence="2 3">
    <name type="scientific">Streptomyces triculaminicus</name>
    <dbReference type="NCBI Taxonomy" id="2816232"/>
    <lineage>
        <taxon>Bacteria</taxon>
        <taxon>Bacillati</taxon>
        <taxon>Actinomycetota</taxon>
        <taxon>Actinomycetes</taxon>
        <taxon>Kitasatosporales</taxon>
        <taxon>Streptomycetaceae</taxon>
        <taxon>Streptomyces</taxon>
    </lineage>
</organism>
<evidence type="ECO:0000313" key="3">
    <source>
        <dbReference type="Proteomes" id="UP000664781"/>
    </source>
</evidence>
<comment type="caution">
    <text evidence="2">The sequence shown here is derived from an EMBL/GenBank/DDBJ whole genome shotgun (WGS) entry which is preliminary data.</text>
</comment>
<evidence type="ECO:0000313" key="2">
    <source>
        <dbReference type="EMBL" id="MBO0655182.1"/>
    </source>
</evidence>
<reference evidence="2" key="1">
    <citation type="submission" date="2021-03" db="EMBL/GenBank/DDBJ databases">
        <title>Streptomyces strains.</title>
        <authorList>
            <person name="Lund M.B."/>
            <person name="Toerring T."/>
        </authorList>
    </citation>
    <scope>NUCLEOTIDE SEQUENCE</scope>
    <source>
        <strain evidence="2">JCM 4242</strain>
    </source>
</reference>
<gene>
    <name evidence="2" type="ORF">J1792_21070</name>
</gene>
<dbReference type="Proteomes" id="UP000664781">
    <property type="component" value="Unassembled WGS sequence"/>
</dbReference>
<accession>A0A939JRU9</accession>
<dbReference type="PROSITE" id="PS51257">
    <property type="entry name" value="PROKAR_LIPOPROTEIN"/>
    <property type="match status" value="1"/>
</dbReference>
<dbReference type="EMBL" id="JAFMOF010000003">
    <property type="protein sequence ID" value="MBO0655182.1"/>
    <property type="molecule type" value="Genomic_DNA"/>
</dbReference>
<proteinExistence type="predicted"/>
<sequence length="147" mass="14551">MIRPAVAFGIAVLTLTGVSGCSGGSGGQESSAESGQKSAAGSSAGLDDARDARKDVEISECAYADKKGVTAKVSATNASASSTFNYDVTVKLTAPDGKPLTEQKASFLLVRPGRMDTADVAAPYTAKGGASAGGAKCEVANVARSTG</sequence>